<keyword evidence="6 8" id="KW-0648">Protein biosynthesis</keyword>
<evidence type="ECO:0000256" key="6">
    <source>
        <dbReference type="ARBA" id="ARBA00022917"/>
    </source>
</evidence>
<comment type="caution">
    <text evidence="11">The sequence shown here is derived from an EMBL/GenBank/DDBJ whole genome shotgun (WGS) entry which is preliminary data.</text>
</comment>
<dbReference type="SUPFAM" id="SSF53328">
    <property type="entry name" value="Formyltransferase"/>
    <property type="match status" value="1"/>
</dbReference>
<protein>
    <recommendedName>
        <fullName evidence="4 8">Methionyl-tRNA formyltransferase</fullName>
        <ecNumber evidence="3 8">2.1.2.9</ecNumber>
    </recommendedName>
</protein>
<accession>A0ABW0EEA3</accession>
<reference evidence="12" key="1">
    <citation type="journal article" date="2019" name="Int. J. Syst. Evol. Microbiol.">
        <title>The Global Catalogue of Microorganisms (GCM) 10K type strain sequencing project: providing services to taxonomists for standard genome sequencing and annotation.</title>
        <authorList>
            <consortium name="The Broad Institute Genomics Platform"/>
            <consortium name="The Broad Institute Genome Sequencing Center for Infectious Disease"/>
            <person name="Wu L."/>
            <person name="Ma J."/>
        </authorList>
    </citation>
    <scope>NUCLEOTIDE SEQUENCE [LARGE SCALE GENOMIC DNA]</scope>
    <source>
        <strain evidence="12">KACC 12602</strain>
    </source>
</reference>
<dbReference type="InterPro" id="IPR011034">
    <property type="entry name" value="Formyl_transferase-like_C_sf"/>
</dbReference>
<dbReference type="InterPro" id="IPR005793">
    <property type="entry name" value="Formyl_trans_C"/>
</dbReference>
<dbReference type="Gene3D" id="3.10.25.10">
    <property type="entry name" value="Formyl transferase, C-terminal domain"/>
    <property type="match status" value="1"/>
</dbReference>
<dbReference type="Pfam" id="PF00551">
    <property type="entry name" value="Formyl_trans_N"/>
    <property type="match status" value="1"/>
</dbReference>
<dbReference type="InterPro" id="IPR037022">
    <property type="entry name" value="Formyl_trans_C_sf"/>
</dbReference>
<dbReference type="PANTHER" id="PTHR11138:SF5">
    <property type="entry name" value="METHIONYL-TRNA FORMYLTRANSFERASE, MITOCHONDRIAL"/>
    <property type="match status" value="1"/>
</dbReference>
<dbReference type="InterPro" id="IPR005794">
    <property type="entry name" value="Fmt"/>
</dbReference>
<dbReference type="CDD" id="cd08704">
    <property type="entry name" value="Met_tRNA_FMT_C"/>
    <property type="match status" value="1"/>
</dbReference>
<gene>
    <name evidence="8 11" type="primary">fmt</name>
    <name evidence="11" type="ORF">ACFPIB_15040</name>
</gene>
<evidence type="ECO:0000256" key="3">
    <source>
        <dbReference type="ARBA" id="ARBA00012261"/>
    </source>
</evidence>
<keyword evidence="12" id="KW-1185">Reference proteome</keyword>
<dbReference type="Gene3D" id="3.40.50.170">
    <property type="entry name" value="Formyl transferase, N-terminal domain"/>
    <property type="match status" value="1"/>
</dbReference>
<dbReference type="InterPro" id="IPR041711">
    <property type="entry name" value="Met-tRNA-FMT_N"/>
</dbReference>
<comment type="catalytic activity">
    <reaction evidence="7 8">
        <text>L-methionyl-tRNA(fMet) + (6R)-10-formyltetrahydrofolate = N-formyl-L-methionyl-tRNA(fMet) + (6S)-5,6,7,8-tetrahydrofolate + H(+)</text>
        <dbReference type="Rhea" id="RHEA:24380"/>
        <dbReference type="Rhea" id="RHEA-COMP:9952"/>
        <dbReference type="Rhea" id="RHEA-COMP:9953"/>
        <dbReference type="ChEBI" id="CHEBI:15378"/>
        <dbReference type="ChEBI" id="CHEBI:57453"/>
        <dbReference type="ChEBI" id="CHEBI:78530"/>
        <dbReference type="ChEBI" id="CHEBI:78844"/>
        <dbReference type="ChEBI" id="CHEBI:195366"/>
        <dbReference type="EC" id="2.1.2.9"/>
    </reaction>
</comment>
<evidence type="ECO:0000256" key="2">
    <source>
        <dbReference type="ARBA" id="ARBA00010699"/>
    </source>
</evidence>
<organism evidence="11 12">
    <name type="scientific">Adhaeribacter terreus</name>
    <dbReference type="NCBI Taxonomy" id="529703"/>
    <lineage>
        <taxon>Bacteria</taxon>
        <taxon>Pseudomonadati</taxon>
        <taxon>Bacteroidota</taxon>
        <taxon>Cytophagia</taxon>
        <taxon>Cytophagales</taxon>
        <taxon>Hymenobacteraceae</taxon>
        <taxon>Adhaeribacter</taxon>
    </lineage>
</organism>
<dbReference type="InterPro" id="IPR036477">
    <property type="entry name" value="Formyl_transf_N_sf"/>
</dbReference>
<feature type="domain" description="Formyl transferase N-terminal" evidence="9">
    <location>
        <begin position="6"/>
        <end position="178"/>
    </location>
</feature>
<evidence type="ECO:0000313" key="11">
    <source>
        <dbReference type="EMBL" id="MFC5271931.1"/>
    </source>
</evidence>
<evidence type="ECO:0000256" key="5">
    <source>
        <dbReference type="ARBA" id="ARBA00022679"/>
    </source>
</evidence>
<dbReference type="CDD" id="cd08646">
    <property type="entry name" value="FMT_core_Met-tRNA-FMT_N"/>
    <property type="match status" value="1"/>
</dbReference>
<dbReference type="HAMAP" id="MF_00182">
    <property type="entry name" value="Formyl_trans"/>
    <property type="match status" value="1"/>
</dbReference>
<evidence type="ECO:0000256" key="8">
    <source>
        <dbReference type="HAMAP-Rule" id="MF_00182"/>
    </source>
</evidence>
<evidence type="ECO:0000259" key="9">
    <source>
        <dbReference type="Pfam" id="PF00551"/>
    </source>
</evidence>
<evidence type="ECO:0000256" key="1">
    <source>
        <dbReference type="ARBA" id="ARBA00002606"/>
    </source>
</evidence>
<evidence type="ECO:0000259" key="10">
    <source>
        <dbReference type="Pfam" id="PF02911"/>
    </source>
</evidence>
<dbReference type="EMBL" id="JBHSKT010000010">
    <property type="protein sequence ID" value="MFC5271931.1"/>
    <property type="molecule type" value="Genomic_DNA"/>
</dbReference>
<dbReference type="SUPFAM" id="SSF50486">
    <property type="entry name" value="FMT C-terminal domain-like"/>
    <property type="match status" value="1"/>
</dbReference>
<evidence type="ECO:0000256" key="7">
    <source>
        <dbReference type="ARBA" id="ARBA00048558"/>
    </source>
</evidence>
<proteinExistence type="inferred from homology"/>
<dbReference type="InterPro" id="IPR044135">
    <property type="entry name" value="Met-tRNA-FMT_C"/>
</dbReference>
<dbReference type="EC" id="2.1.2.9" evidence="3 8"/>
<evidence type="ECO:0000313" key="12">
    <source>
        <dbReference type="Proteomes" id="UP001596161"/>
    </source>
</evidence>
<feature type="domain" description="Formyl transferase C-terminal" evidence="10">
    <location>
        <begin position="207"/>
        <end position="305"/>
    </location>
</feature>
<dbReference type="Pfam" id="PF02911">
    <property type="entry name" value="Formyl_trans_C"/>
    <property type="match status" value="1"/>
</dbReference>
<comment type="similarity">
    <text evidence="2 8">Belongs to the Fmt family.</text>
</comment>
<dbReference type="RefSeq" id="WP_378018289.1">
    <property type="nucleotide sequence ID" value="NZ_JBHSKT010000010.1"/>
</dbReference>
<comment type="function">
    <text evidence="1 8">Attaches a formyl group to the free amino group of methionyl-tRNA(fMet). The formyl group appears to play a dual role in the initiator identity of N-formylmethionyl-tRNA by promoting its recognition by IF2 and preventing the misappropriation of this tRNA by the elongation apparatus.</text>
</comment>
<sequence length="313" mass="34587">MNKPLRIIFMGTPDFAVPTLQTLVENGQNVVAVITAPDKPAGRGLKLNESPVKQYAVSQHIPVLQPTNLKSEAFLEELKSYQADLQIIVAFRMLPEAVWNMPPLGSFNIHASLLPQYRGAAPINWAIMNGETETGVTSFFLKHQIDTGDIIFQDKTAILPEDDFGTLYEKLKHTGAALALKTVKAIEDGNVPSQPQLASEALKEAPKIFKETTQIDWNQPAGKTHNFVRGLSPYPTAWTVFDDKTFKIFKTETVAKTAEKVGPGQVITDGKTYIHVQTADGILNILDLQMEGKKRMSVPELLRGYTFINAKNA</sequence>
<dbReference type="NCBIfam" id="TIGR00460">
    <property type="entry name" value="fmt"/>
    <property type="match status" value="1"/>
</dbReference>
<dbReference type="PANTHER" id="PTHR11138">
    <property type="entry name" value="METHIONYL-TRNA FORMYLTRANSFERASE"/>
    <property type="match status" value="1"/>
</dbReference>
<keyword evidence="5 8" id="KW-0808">Transferase</keyword>
<evidence type="ECO:0000256" key="4">
    <source>
        <dbReference type="ARBA" id="ARBA00016014"/>
    </source>
</evidence>
<feature type="binding site" evidence="8">
    <location>
        <begin position="112"/>
        <end position="115"/>
    </location>
    <ligand>
        <name>(6S)-5,6,7,8-tetrahydrofolate</name>
        <dbReference type="ChEBI" id="CHEBI:57453"/>
    </ligand>
</feature>
<name>A0ABW0EEA3_9BACT</name>
<dbReference type="Proteomes" id="UP001596161">
    <property type="component" value="Unassembled WGS sequence"/>
</dbReference>
<dbReference type="GO" id="GO:0004479">
    <property type="term" value="F:methionyl-tRNA formyltransferase activity"/>
    <property type="evidence" value="ECO:0007669"/>
    <property type="project" value="UniProtKB-EC"/>
</dbReference>
<dbReference type="InterPro" id="IPR002376">
    <property type="entry name" value="Formyl_transf_N"/>
</dbReference>